<proteinExistence type="predicted"/>
<dbReference type="InterPro" id="IPR050300">
    <property type="entry name" value="GDXG_lipolytic_enzyme"/>
</dbReference>
<evidence type="ECO:0000313" key="3">
    <source>
        <dbReference type="EMBL" id="KXJ87922.1"/>
    </source>
</evidence>
<accession>A0A136ISJ8</accession>
<dbReference type="STRING" id="196109.A0A136ISJ8"/>
<name>A0A136ISJ8_9PEZI</name>
<dbReference type="Proteomes" id="UP000070501">
    <property type="component" value="Unassembled WGS sequence"/>
</dbReference>
<sequence length="355" mass="39453">MTMPAKTEAGIPVGWLPKLDPEWIKLWTEHGTTKQRADEVTVADYRRDPAAYSFTYPMYPGPNVGDIQDIAIPVHDPEGEILVRMYSPLGQPNNDRSKPLPLHFNMHGGGWVLGGLGSEQAWCKHVCNNVGIKVVDIDYRLSPEVRFPVAIYDCWTAIKTMIKDATKYNIDPSSVSIGGLSAGGHMAAVLSHLAVAEQVSLKLQLMIVPSVDLRWEIGPEPLKSEVAELYPSVTLYADSPWGPRGRMSWFIDHWIGTDPEERAKIINDPVASPILNKSFASLCPAHIVTAEFDLSRDESEKYGEMLRASGVPVTMKRYAGMPHAFGHYNHPERGLSQSREYILDTSEVIRKAHGL</sequence>
<keyword evidence="4" id="KW-1185">Reference proteome</keyword>
<evidence type="ECO:0000259" key="2">
    <source>
        <dbReference type="Pfam" id="PF07859"/>
    </source>
</evidence>
<dbReference type="EMBL" id="KQ964260">
    <property type="protein sequence ID" value="KXJ87922.1"/>
    <property type="molecule type" value="Genomic_DNA"/>
</dbReference>
<dbReference type="InParanoid" id="A0A136ISJ8"/>
<keyword evidence="1 3" id="KW-0378">Hydrolase</keyword>
<feature type="domain" description="Alpha/beta hydrolase fold-3" evidence="2">
    <location>
        <begin position="105"/>
        <end position="325"/>
    </location>
</feature>
<dbReference type="Gene3D" id="3.40.50.1820">
    <property type="entry name" value="alpha/beta hydrolase"/>
    <property type="match status" value="1"/>
</dbReference>
<evidence type="ECO:0000256" key="1">
    <source>
        <dbReference type="ARBA" id="ARBA00022801"/>
    </source>
</evidence>
<reference evidence="4" key="1">
    <citation type="submission" date="2016-02" db="EMBL/GenBank/DDBJ databases">
        <title>Draft genome sequence of Microdochium bolleyi, a fungal endophyte of beachgrass.</title>
        <authorList>
            <consortium name="DOE Joint Genome Institute"/>
            <person name="David A.S."/>
            <person name="May G."/>
            <person name="Haridas S."/>
            <person name="Lim J."/>
            <person name="Wang M."/>
            <person name="Labutti K."/>
            <person name="Lipzen A."/>
            <person name="Barry K."/>
            <person name="Grigoriev I.V."/>
        </authorList>
    </citation>
    <scope>NUCLEOTIDE SEQUENCE [LARGE SCALE GENOMIC DNA]</scope>
    <source>
        <strain evidence="4">J235TASD1</strain>
    </source>
</reference>
<evidence type="ECO:0000313" key="4">
    <source>
        <dbReference type="Proteomes" id="UP000070501"/>
    </source>
</evidence>
<dbReference type="SUPFAM" id="SSF53474">
    <property type="entry name" value="alpha/beta-Hydrolases"/>
    <property type="match status" value="1"/>
</dbReference>
<dbReference type="OrthoDB" id="408631at2759"/>
<gene>
    <name evidence="3" type="ORF">Micbo1qcDRAFT_151473</name>
</gene>
<dbReference type="InterPro" id="IPR029058">
    <property type="entry name" value="AB_hydrolase_fold"/>
</dbReference>
<dbReference type="PANTHER" id="PTHR48081">
    <property type="entry name" value="AB HYDROLASE SUPERFAMILY PROTEIN C4A8.06C"/>
    <property type="match status" value="1"/>
</dbReference>
<protein>
    <submittedName>
        <fullName evidence="3">Alpha/beta hydrolase fold-domain-containing protein</fullName>
    </submittedName>
</protein>
<organism evidence="3 4">
    <name type="scientific">Microdochium bolleyi</name>
    <dbReference type="NCBI Taxonomy" id="196109"/>
    <lineage>
        <taxon>Eukaryota</taxon>
        <taxon>Fungi</taxon>
        <taxon>Dikarya</taxon>
        <taxon>Ascomycota</taxon>
        <taxon>Pezizomycotina</taxon>
        <taxon>Sordariomycetes</taxon>
        <taxon>Xylariomycetidae</taxon>
        <taxon>Xylariales</taxon>
        <taxon>Microdochiaceae</taxon>
        <taxon>Microdochium</taxon>
    </lineage>
</organism>
<dbReference type="AlphaFoldDB" id="A0A136ISJ8"/>
<dbReference type="PANTHER" id="PTHR48081:SF8">
    <property type="entry name" value="ALPHA_BETA HYDROLASE FOLD-3 DOMAIN-CONTAINING PROTEIN-RELATED"/>
    <property type="match status" value="1"/>
</dbReference>
<dbReference type="Pfam" id="PF07859">
    <property type="entry name" value="Abhydrolase_3"/>
    <property type="match status" value="1"/>
</dbReference>
<dbReference type="GO" id="GO:0016787">
    <property type="term" value="F:hydrolase activity"/>
    <property type="evidence" value="ECO:0007669"/>
    <property type="project" value="UniProtKB-KW"/>
</dbReference>
<dbReference type="InterPro" id="IPR013094">
    <property type="entry name" value="AB_hydrolase_3"/>
</dbReference>